<evidence type="ECO:0000313" key="1">
    <source>
        <dbReference type="EMBL" id="KAJ5109761.1"/>
    </source>
</evidence>
<keyword evidence="2" id="KW-1185">Reference proteome</keyword>
<evidence type="ECO:0000313" key="2">
    <source>
        <dbReference type="Proteomes" id="UP001149074"/>
    </source>
</evidence>
<protein>
    <submittedName>
        <fullName evidence="1">Uncharacterized protein</fullName>
    </submittedName>
</protein>
<accession>A0A9W9G0H2</accession>
<name>A0A9W9G0H2_9EURO</name>
<dbReference type="AlphaFoldDB" id="A0A9W9G0H2"/>
<gene>
    <name evidence="1" type="ORF">N7532_002406</name>
</gene>
<dbReference type="Proteomes" id="UP001149074">
    <property type="component" value="Unassembled WGS sequence"/>
</dbReference>
<proteinExistence type="predicted"/>
<dbReference type="RefSeq" id="XP_056477872.1">
    <property type="nucleotide sequence ID" value="XM_056614900.1"/>
</dbReference>
<dbReference type="EMBL" id="JAPQKI010000003">
    <property type="protein sequence ID" value="KAJ5109761.1"/>
    <property type="molecule type" value="Genomic_DNA"/>
</dbReference>
<comment type="caution">
    <text evidence="1">The sequence shown here is derived from an EMBL/GenBank/DDBJ whole genome shotgun (WGS) entry which is preliminary data.</text>
</comment>
<dbReference type="GeneID" id="81353879"/>
<organism evidence="1 2">
    <name type="scientific">Penicillium argentinense</name>
    <dbReference type="NCBI Taxonomy" id="1131581"/>
    <lineage>
        <taxon>Eukaryota</taxon>
        <taxon>Fungi</taxon>
        <taxon>Dikarya</taxon>
        <taxon>Ascomycota</taxon>
        <taxon>Pezizomycotina</taxon>
        <taxon>Eurotiomycetes</taxon>
        <taxon>Eurotiomycetidae</taxon>
        <taxon>Eurotiales</taxon>
        <taxon>Aspergillaceae</taxon>
        <taxon>Penicillium</taxon>
    </lineage>
</organism>
<reference evidence="1" key="2">
    <citation type="journal article" date="2023" name="IMA Fungus">
        <title>Comparative genomic study of the Penicillium genus elucidates a diverse pangenome and 15 lateral gene transfer events.</title>
        <authorList>
            <person name="Petersen C."/>
            <person name="Sorensen T."/>
            <person name="Nielsen M.R."/>
            <person name="Sondergaard T.E."/>
            <person name="Sorensen J.L."/>
            <person name="Fitzpatrick D.A."/>
            <person name="Frisvad J.C."/>
            <person name="Nielsen K.L."/>
        </authorList>
    </citation>
    <scope>NUCLEOTIDE SEQUENCE</scope>
    <source>
        <strain evidence="1">IBT 30761</strain>
    </source>
</reference>
<sequence length="265" mass="30348">MDRLFGASIRAQRGLDDADHLELFQTFENNPSGVSAEERISLLDLPPPSVPSPEELTEEEIKLLLSRLWAGVDNEEAFYVHATWDLDQVSKELCDQAIERMDRFHRSPFEGHESDAFDKALEEHLRRGKESSQKMVSTGGYEAELYRALELSLREIRVGILQIYWKLESPDWPTQTGDNKSFLAVLDVLRAKFKELRTRPFLDQYSYPKDGAPELGWPIRSSPIRAFKEKYGKNLSEGVSQNKFLYLDQEAANSVLTSGGYLDRM</sequence>
<reference evidence="1" key="1">
    <citation type="submission" date="2022-11" db="EMBL/GenBank/DDBJ databases">
        <authorList>
            <person name="Petersen C."/>
        </authorList>
    </citation>
    <scope>NUCLEOTIDE SEQUENCE</scope>
    <source>
        <strain evidence="1">IBT 30761</strain>
    </source>
</reference>